<dbReference type="GO" id="GO:0005509">
    <property type="term" value="F:calcium ion binding"/>
    <property type="evidence" value="ECO:0007669"/>
    <property type="project" value="InterPro"/>
</dbReference>
<protein>
    <recommendedName>
        <fullName evidence="3">EF-hand domain-containing protein</fullName>
    </recommendedName>
</protein>
<accession>A0A177AJI0</accession>
<organism evidence="4">
    <name type="scientific">Pseudogymnoascus destructans</name>
    <dbReference type="NCBI Taxonomy" id="655981"/>
    <lineage>
        <taxon>Eukaryota</taxon>
        <taxon>Fungi</taxon>
        <taxon>Dikarya</taxon>
        <taxon>Ascomycota</taxon>
        <taxon>Pezizomycotina</taxon>
        <taxon>Leotiomycetes</taxon>
        <taxon>Thelebolales</taxon>
        <taxon>Thelebolaceae</taxon>
        <taxon>Pseudogymnoascus</taxon>
    </lineage>
</organism>
<feature type="compositionally biased region" description="Polar residues" evidence="1">
    <location>
        <begin position="96"/>
        <end position="117"/>
    </location>
</feature>
<feature type="chain" id="PRO_5008056570" description="EF-hand domain-containing protein" evidence="2">
    <location>
        <begin position="17"/>
        <end position="404"/>
    </location>
</feature>
<feature type="compositionally biased region" description="Low complexity" evidence="1">
    <location>
        <begin position="126"/>
        <end position="140"/>
    </location>
</feature>
<dbReference type="EMBL" id="KV441389">
    <property type="protein sequence ID" value="OAF61324.1"/>
    <property type="molecule type" value="Genomic_DNA"/>
</dbReference>
<dbReference type="OrthoDB" id="7873042at2759"/>
<feature type="signal peptide" evidence="2">
    <location>
        <begin position="1"/>
        <end position="16"/>
    </location>
</feature>
<dbReference type="GeneID" id="36284977"/>
<evidence type="ECO:0000313" key="4">
    <source>
        <dbReference type="EMBL" id="OAF61324.1"/>
    </source>
</evidence>
<dbReference type="Proteomes" id="UP000077154">
    <property type="component" value="Unassembled WGS sequence"/>
</dbReference>
<evidence type="ECO:0000259" key="3">
    <source>
        <dbReference type="PROSITE" id="PS50222"/>
    </source>
</evidence>
<feature type="region of interest" description="Disordered" evidence="1">
    <location>
        <begin position="83"/>
        <end position="167"/>
    </location>
</feature>
<feature type="compositionally biased region" description="Low complexity" evidence="1">
    <location>
        <begin position="148"/>
        <end position="161"/>
    </location>
</feature>
<sequence length="404" mass="44361">MSLPLLCLLLHSLALPHTPPRLPPLPPLRIQRLPPSHPVGAPSTPASATSQHNGFNAETPGIDAVAVAVAVAIAVALAETASSLSANAAPPEAGPSRSSPYAYTLHSSSIPGSQTPRYTFAPSPEPISAQPQQQQRHQQPPQQPPRPQVQQTQQPQQEQTHSAAPTGWQPFYNNTALTAFGMAFFNEIFNHLDINRTGLLLPEQYSDFLDIIGYSLDQNAWKNQMSKPVFGYNPQDFADYQLRQEYINLSIDHVMAPRPPSAPNTDLRSSFSSLRNIVPPSLSKIFDSVPTGSSISGNQMPLLTRRGFMDSCANEFLYYPNDGFSCVTKAARHYGIWRELGDVPRNVFPAVAPKELLDRVKMINIEATRKAEDLLAAKTIEAKLAAKGRRQAMNLIGGDRWEYI</sequence>
<dbReference type="InterPro" id="IPR002048">
    <property type="entry name" value="EF_hand_dom"/>
</dbReference>
<keyword evidence="2" id="KW-0732">Signal</keyword>
<reference evidence="4" key="1">
    <citation type="submission" date="2016-03" db="EMBL/GenBank/DDBJ databases">
        <title>Updated assembly of Pseudogymnoascus destructans, the fungus causing white-nose syndrome of bats.</title>
        <authorList>
            <person name="Palmer J.M."/>
            <person name="Drees K.P."/>
            <person name="Foster J.T."/>
            <person name="Lindner D.L."/>
        </authorList>
    </citation>
    <scope>NUCLEOTIDE SEQUENCE [LARGE SCALE GENOMIC DNA]</scope>
    <source>
        <strain evidence="4">20631-21</strain>
    </source>
</reference>
<evidence type="ECO:0000256" key="2">
    <source>
        <dbReference type="SAM" id="SignalP"/>
    </source>
</evidence>
<gene>
    <name evidence="4" type="ORF">VC83_01890</name>
</gene>
<dbReference type="AlphaFoldDB" id="A0A177AJI0"/>
<name>A0A177AJI0_9PEZI</name>
<feature type="domain" description="EF-hand" evidence="3">
    <location>
        <begin position="180"/>
        <end position="215"/>
    </location>
</feature>
<dbReference type="PROSITE" id="PS50222">
    <property type="entry name" value="EF_HAND_2"/>
    <property type="match status" value="1"/>
</dbReference>
<dbReference type="eggNOG" id="ENOG502RP8E">
    <property type="taxonomic scope" value="Eukaryota"/>
</dbReference>
<feature type="region of interest" description="Disordered" evidence="1">
    <location>
        <begin position="25"/>
        <end position="55"/>
    </location>
</feature>
<evidence type="ECO:0000256" key="1">
    <source>
        <dbReference type="SAM" id="MobiDB-lite"/>
    </source>
</evidence>
<feature type="compositionally biased region" description="Polar residues" evidence="1">
    <location>
        <begin position="44"/>
        <end position="55"/>
    </location>
</feature>
<dbReference type="VEuPathDB" id="FungiDB:GMDG_04018"/>
<proteinExistence type="predicted"/>
<dbReference type="RefSeq" id="XP_024326599.1">
    <property type="nucleotide sequence ID" value="XM_024465562.1"/>
</dbReference>